<evidence type="ECO:0000256" key="4">
    <source>
        <dbReference type="ARBA" id="ARBA00022833"/>
    </source>
</evidence>
<dbReference type="GO" id="GO:0051603">
    <property type="term" value="P:proteolysis involved in protein catabolic process"/>
    <property type="evidence" value="ECO:0007669"/>
    <property type="project" value="TreeGrafter"/>
</dbReference>
<dbReference type="Pfam" id="PF01435">
    <property type="entry name" value="Peptidase_M48"/>
    <property type="match status" value="1"/>
</dbReference>
<dbReference type="GO" id="GO:0016020">
    <property type="term" value="C:membrane"/>
    <property type="evidence" value="ECO:0007669"/>
    <property type="project" value="TreeGrafter"/>
</dbReference>
<reference evidence="9" key="1">
    <citation type="submission" date="2012-06" db="EMBL/GenBank/DDBJ databases">
        <title>The complete genome of Flexibacter litoralis DSM 6794.</title>
        <authorList>
            <person name="Lucas S."/>
            <person name="Copeland A."/>
            <person name="Lapidus A."/>
            <person name="Glavina del Rio T."/>
            <person name="Dalin E."/>
            <person name="Tice H."/>
            <person name="Bruce D."/>
            <person name="Goodwin L."/>
            <person name="Pitluck S."/>
            <person name="Peters L."/>
            <person name="Ovchinnikova G."/>
            <person name="Lu M."/>
            <person name="Kyrpides N."/>
            <person name="Mavromatis K."/>
            <person name="Ivanova N."/>
            <person name="Brettin T."/>
            <person name="Detter J.C."/>
            <person name="Han C."/>
            <person name="Larimer F."/>
            <person name="Land M."/>
            <person name="Hauser L."/>
            <person name="Markowitz V."/>
            <person name="Cheng J.-F."/>
            <person name="Hugenholtz P."/>
            <person name="Woyke T."/>
            <person name="Wu D."/>
            <person name="Spring S."/>
            <person name="Lang E."/>
            <person name="Kopitz M."/>
            <person name="Brambilla E."/>
            <person name="Klenk H.-P."/>
            <person name="Eisen J.A."/>
        </authorList>
    </citation>
    <scope>NUCLEOTIDE SEQUENCE [LARGE SCALE GENOMIC DNA]</scope>
    <source>
        <strain evidence="9">ATCC 23117 / DSM 6794 / NBRC 15988 / NCIMB 1366 / Sio-4</strain>
    </source>
</reference>
<evidence type="ECO:0000256" key="6">
    <source>
        <dbReference type="RuleBase" id="RU003983"/>
    </source>
</evidence>
<sequence precursor="true">MKKISYLSFIVLFYFITACATAPLTGRKQLILMPASEVNTMSFQAYDQMLEESKVIAGTNDAQTVKDVGARIQYAVEKYLKENNLSEVTEGFEWEYNLVEDASANASCMPGGKVIFHTGIMPICQTPTGVGVVMGHEVAHAVASHGNERMSQSMAAQGVLSVGSAFMNQNPTLGKQLILQAAGMGTQVGLLKFSRDQESEADHLGIIFMAMAGYDPSESIAFWQRMSAQSGGEAPPEFLSTHPASSTRINNLKKWLPEAMTYYNASPYKGKP</sequence>
<dbReference type="RefSeq" id="WP_014799206.1">
    <property type="nucleotide sequence ID" value="NC_018018.1"/>
</dbReference>
<feature type="domain" description="Peptidase M48" evidence="7">
    <location>
        <begin position="71"/>
        <end position="255"/>
    </location>
</feature>
<dbReference type="OrthoDB" id="9810445at2"/>
<keyword evidence="4 6" id="KW-0862">Zinc</keyword>
<dbReference type="InterPro" id="IPR051156">
    <property type="entry name" value="Mito/Outer_Membr_Metalloprot"/>
</dbReference>
<dbReference type="STRING" id="880071.Fleli_3460"/>
<evidence type="ECO:0000259" key="7">
    <source>
        <dbReference type="Pfam" id="PF01435"/>
    </source>
</evidence>
<organism evidence="8 9">
    <name type="scientific">Bernardetia litoralis (strain ATCC 23117 / DSM 6794 / NBRC 15988 / NCIMB 1366 / Fx l1 / Sio-4)</name>
    <name type="common">Flexibacter litoralis</name>
    <dbReference type="NCBI Taxonomy" id="880071"/>
    <lineage>
        <taxon>Bacteria</taxon>
        <taxon>Pseudomonadati</taxon>
        <taxon>Bacteroidota</taxon>
        <taxon>Cytophagia</taxon>
        <taxon>Cytophagales</taxon>
        <taxon>Bernardetiaceae</taxon>
        <taxon>Bernardetia</taxon>
    </lineage>
</organism>
<protein>
    <submittedName>
        <fullName evidence="8">Peptidase family M48</fullName>
    </submittedName>
</protein>
<dbReference type="PANTHER" id="PTHR22726">
    <property type="entry name" value="METALLOENDOPEPTIDASE OMA1"/>
    <property type="match status" value="1"/>
</dbReference>
<dbReference type="AlphaFoldDB" id="I4AP95"/>
<evidence type="ECO:0000313" key="9">
    <source>
        <dbReference type="Proteomes" id="UP000006054"/>
    </source>
</evidence>
<evidence type="ECO:0000256" key="5">
    <source>
        <dbReference type="ARBA" id="ARBA00023049"/>
    </source>
</evidence>
<evidence type="ECO:0000313" key="8">
    <source>
        <dbReference type="EMBL" id="AFM05780.1"/>
    </source>
</evidence>
<accession>I4AP95</accession>
<dbReference type="PATRIC" id="fig|880071.3.peg.3465"/>
<dbReference type="GO" id="GO:0004222">
    <property type="term" value="F:metalloendopeptidase activity"/>
    <property type="evidence" value="ECO:0007669"/>
    <property type="project" value="InterPro"/>
</dbReference>
<dbReference type="InterPro" id="IPR001915">
    <property type="entry name" value="Peptidase_M48"/>
</dbReference>
<gene>
    <name evidence="8" type="ordered locus">Fleli_3460</name>
</gene>
<proteinExistence type="inferred from homology"/>
<keyword evidence="2" id="KW-0479">Metal-binding</keyword>
<dbReference type="eggNOG" id="COG0501">
    <property type="taxonomic scope" value="Bacteria"/>
</dbReference>
<name>I4AP95_BERLS</name>
<comment type="cofactor">
    <cofactor evidence="6">
        <name>Zn(2+)</name>
        <dbReference type="ChEBI" id="CHEBI:29105"/>
    </cofactor>
    <text evidence="6">Binds 1 zinc ion per subunit.</text>
</comment>
<dbReference type="Proteomes" id="UP000006054">
    <property type="component" value="Chromosome"/>
</dbReference>
<dbReference type="HOGENOM" id="CLU_029002_5_0_10"/>
<dbReference type="CDD" id="cd07331">
    <property type="entry name" value="M48C_Oma1_like"/>
    <property type="match status" value="1"/>
</dbReference>
<dbReference type="GO" id="GO:0046872">
    <property type="term" value="F:metal ion binding"/>
    <property type="evidence" value="ECO:0007669"/>
    <property type="project" value="UniProtKB-KW"/>
</dbReference>
<dbReference type="PANTHER" id="PTHR22726:SF1">
    <property type="entry name" value="METALLOENDOPEPTIDASE OMA1, MITOCHONDRIAL"/>
    <property type="match status" value="1"/>
</dbReference>
<dbReference type="KEGG" id="fli:Fleli_3460"/>
<dbReference type="EMBL" id="CP003345">
    <property type="protein sequence ID" value="AFM05780.1"/>
    <property type="molecule type" value="Genomic_DNA"/>
</dbReference>
<keyword evidence="3 6" id="KW-0378">Hydrolase</keyword>
<comment type="similarity">
    <text evidence="6">Belongs to the peptidase M48 family.</text>
</comment>
<evidence type="ECO:0000256" key="3">
    <source>
        <dbReference type="ARBA" id="ARBA00022801"/>
    </source>
</evidence>
<dbReference type="PROSITE" id="PS51257">
    <property type="entry name" value="PROKAR_LIPOPROTEIN"/>
    <property type="match status" value="1"/>
</dbReference>
<keyword evidence="5 6" id="KW-0482">Metalloprotease</keyword>
<keyword evidence="1 6" id="KW-0645">Protease</keyword>
<evidence type="ECO:0000256" key="1">
    <source>
        <dbReference type="ARBA" id="ARBA00022670"/>
    </source>
</evidence>
<evidence type="ECO:0000256" key="2">
    <source>
        <dbReference type="ARBA" id="ARBA00022723"/>
    </source>
</evidence>
<keyword evidence="9" id="KW-1185">Reference proteome</keyword>